<dbReference type="EMBL" id="LAJF01000044">
    <property type="protein sequence ID" value="KKB85889.1"/>
    <property type="molecule type" value="Genomic_DNA"/>
</dbReference>
<feature type="transmembrane region" description="Helical" evidence="6">
    <location>
        <begin position="293"/>
        <end position="321"/>
    </location>
</feature>
<dbReference type="STRING" id="1121477.SAMN02745223_03300"/>
<gene>
    <name evidence="8" type="ORF">SAMN02745223_03300</name>
    <name evidence="7" type="ORF">VW29_05200</name>
</gene>
<keyword evidence="5 6" id="KW-0472">Membrane</keyword>
<feature type="transmembrane region" description="Helical" evidence="6">
    <location>
        <begin position="75"/>
        <end position="95"/>
    </location>
</feature>
<dbReference type="CDD" id="cd06579">
    <property type="entry name" value="TM_PBP1_transp_AraH_like"/>
    <property type="match status" value="1"/>
</dbReference>
<evidence type="ECO:0000256" key="3">
    <source>
        <dbReference type="ARBA" id="ARBA00022692"/>
    </source>
</evidence>
<dbReference type="EMBL" id="FQVC01000011">
    <property type="protein sequence ID" value="SHF67998.1"/>
    <property type="molecule type" value="Genomic_DNA"/>
</dbReference>
<comment type="subcellular location">
    <subcellularLocation>
        <location evidence="1">Cell membrane</location>
        <topology evidence="1">Multi-pass membrane protein</topology>
    </subcellularLocation>
</comment>
<evidence type="ECO:0000313" key="10">
    <source>
        <dbReference type="Proteomes" id="UP000184533"/>
    </source>
</evidence>
<dbReference type="PANTHER" id="PTHR32196">
    <property type="entry name" value="ABC TRANSPORTER PERMEASE PROTEIN YPHD-RELATED-RELATED"/>
    <property type="match status" value="1"/>
</dbReference>
<feature type="transmembrane region" description="Helical" evidence="6">
    <location>
        <begin position="254"/>
        <end position="272"/>
    </location>
</feature>
<keyword evidence="2" id="KW-1003">Cell membrane</keyword>
<evidence type="ECO:0000256" key="2">
    <source>
        <dbReference type="ARBA" id="ARBA00022475"/>
    </source>
</evidence>
<dbReference type="GO" id="GO:0022857">
    <property type="term" value="F:transmembrane transporter activity"/>
    <property type="evidence" value="ECO:0007669"/>
    <property type="project" value="InterPro"/>
</dbReference>
<feature type="transmembrane region" description="Helical" evidence="6">
    <location>
        <begin position="42"/>
        <end position="63"/>
    </location>
</feature>
<feature type="transmembrane region" description="Helical" evidence="6">
    <location>
        <begin position="101"/>
        <end position="122"/>
    </location>
</feature>
<dbReference type="InterPro" id="IPR001851">
    <property type="entry name" value="ABC_transp_permease"/>
</dbReference>
<evidence type="ECO:0000256" key="5">
    <source>
        <dbReference type="ARBA" id="ARBA00023136"/>
    </source>
</evidence>
<feature type="transmembrane region" description="Helical" evidence="6">
    <location>
        <begin position="333"/>
        <end position="353"/>
    </location>
</feature>
<keyword evidence="4 6" id="KW-1133">Transmembrane helix</keyword>
<feature type="transmembrane region" description="Helical" evidence="6">
    <location>
        <begin position="194"/>
        <end position="223"/>
    </location>
</feature>
<dbReference type="Pfam" id="PF02653">
    <property type="entry name" value="BPD_transp_2"/>
    <property type="match status" value="1"/>
</dbReference>
<reference evidence="7 9" key="1">
    <citation type="submission" date="2015-03" db="EMBL/GenBank/DDBJ databases">
        <authorList>
            <person name="Hassan Y.I."/>
            <person name="Lepp D."/>
            <person name="Zhou T."/>
        </authorList>
    </citation>
    <scope>NUCLEOTIDE SEQUENCE [LARGE SCALE GENOMIC DNA]</scope>
    <source>
        <strain evidence="7 9">DSM 17137</strain>
    </source>
</reference>
<dbReference type="AlphaFoldDB" id="A0A0F5LUP0"/>
<keyword evidence="9" id="KW-1185">Reference proteome</keyword>
<feature type="transmembrane region" description="Helical" evidence="6">
    <location>
        <begin position="155"/>
        <end position="173"/>
    </location>
</feature>
<organism evidence="7 9">
    <name type="scientific">Devosia limi DSM 17137</name>
    <dbReference type="NCBI Taxonomy" id="1121477"/>
    <lineage>
        <taxon>Bacteria</taxon>
        <taxon>Pseudomonadati</taxon>
        <taxon>Pseudomonadota</taxon>
        <taxon>Alphaproteobacteria</taxon>
        <taxon>Hyphomicrobiales</taxon>
        <taxon>Devosiaceae</taxon>
        <taxon>Devosia</taxon>
    </lineage>
</organism>
<evidence type="ECO:0000313" key="7">
    <source>
        <dbReference type="EMBL" id="KKB85889.1"/>
    </source>
</evidence>
<keyword evidence="3 6" id="KW-0812">Transmembrane</keyword>
<accession>A0A0F5LUP0</accession>
<reference evidence="8 10" key="2">
    <citation type="submission" date="2016-11" db="EMBL/GenBank/DDBJ databases">
        <authorList>
            <person name="Jaros S."/>
            <person name="Januszkiewicz K."/>
            <person name="Wedrychowicz H."/>
        </authorList>
    </citation>
    <scope>NUCLEOTIDE SEQUENCE [LARGE SCALE GENOMIC DNA]</scope>
    <source>
        <strain evidence="8 10">DSM 17137</strain>
    </source>
</reference>
<name>A0A0F5LUP0_9HYPH</name>
<dbReference type="OrthoDB" id="7284468at2"/>
<proteinExistence type="predicted"/>
<dbReference type="Proteomes" id="UP000033608">
    <property type="component" value="Unassembled WGS sequence"/>
</dbReference>
<evidence type="ECO:0000256" key="1">
    <source>
        <dbReference type="ARBA" id="ARBA00004651"/>
    </source>
</evidence>
<dbReference type="Proteomes" id="UP000184533">
    <property type="component" value="Unassembled WGS sequence"/>
</dbReference>
<evidence type="ECO:0000256" key="4">
    <source>
        <dbReference type="ARBA" id="ARBA00022989"/>
    </source>
</evidence>
<dbReference type="PATRIC" id="fig|1121477.3.peg.2121"/>
<evidence type="ECO:0000256" key="6">
    <source>
        <dbReference type="SAM" id="Phobius"/>
    </source>
</evidence>
<sequence>MSEDAAGSASAEKGLAGAAQSVASFEEDAPSPMRRLQAFLHAYPTAIPFIVLIVGIAVFSLAAGSKFFAPFNLSLVLQQVTIIGILGIAQTLVILTAGIDLSVGAIMILSSIVMGRLSVVAGVPVEISFVLGIMTGILCGLINGVLVAVVKLPPFIVTLGTWSIYGAMVIFISQSETIRSQDIAAIAPMLQWMGARVALGGGAILTAGSIMMILIAAVVWYILNRTAFGRHIYATGDDPEAARLAGINTKMTLIGVYTLAGFICAIASWVLIGRVGAVSPLGSQTANLDSITAVVIGGTSLFGGRGSIVGTLLGALIVGMFRNGLALAGVDALWQEFAVGALIILAVTIDQWIRKISA</sequence>
<evidence type="ECO:0000313" key="9">
    <source>
        <dbReference type="Proteomes" id="UP000033608"/>
    </source>
</evidence>
<protein>
    <submittedName>
        <fullName evidence="7">ABC transporter permease</fullName>
    </submittedName>
    <submittedName>
        <fullName evidence="8">Fructose transport system permease protein</fullName>
    </submittedName>
</protein>
<evidence type="ECO:0000313" key="8">
    <source>
        <dbReference type="EMBL" id="SHF67998.1"/>
    </source>
</evidence>
<dbReference type="PANTHER" id="PTHR32196:SF72">
    <property type="entry name" value="RIBOSE IMPORT PERMEASE PROTEIN RBSC"/>
    <property type="match status" value="1"/>
</dbReference>
<dbReference type="RefSeq" id="WP_046134244.1">
    <property type="nucleotide sequence ID" value="NZ_FQVC01000011.1"/>
</dbReference>
<dbReference type="GO" id="GO:0005886">
    <property type="term" value="C:plasma membrane"/>
    <property type="evidence" value="ECO:0007669"/>
    <property type="project" value="UniProtKB-SubCell"/>
</dbReference>
<feature type="transmembrane region" description="Helical" evidence="6">
    <location>
        <begin position="129"/>
        <end position="149"/>
    </location>
</feature>